<dbReference type="OrthoDB" id="9800435at2"/>
<dbReference type="InterPro" id="IPR046879">
    <property type="entry name" value="KANL3/Tex30_Abhydrolase"/>
</dbReference>
<dbReference type="Proteomes" id="UP000321820">
    <property type="component" value="Chromosome"/>
</dbReference>
<dbReference type="Pfam" id="PF20408">
    <property type="entry name" value="Abhydrolase_11"/>
    <property type="match status" value="1"/>
</dbReference>
<dbReference type="AlphaFoldDB" id="A0A5B9EBS3"/>
<dbReference type="SUPFAM" id="SSF53474">
    <property type="entry name" value="alpha/beta-Hydrolases"/>
    <property type="match status" value="1"/>
</dbReference>
<keyword evidence="2" id="KW-0378">Hydrolase</keyword>
<evidence type="ECO:0000259" key="1">
    <source>
        <dbReference type="Pfam" id="PF20408"/>
    </source>
</evidence>
<keyword evidence="3" id="KW-1185">Reference proteome</keyword>
<reference evidence="2 3" key="1">
    <citation type="submission" date="2019-08" db="EMBL/GenBank/DDBJ databases">
        <title>Complete genome sequence of Terriglobus albidus strain ORNL.</title>
        <authorList>
            <person name="Podar M."/>
        </authorList>
    </citation>
    <scope>NUCLEOTIDE SEQUENCE [LARGE SCALE GENOMIC DNA]</scope>
    <source>
        <strain evidence="2 3">ORNL</strain>
    </source>
</reference>
<dbReference type="InterPro" id="IPR029058">
    <property type="entry name" value="AB_hydrolase_fold"/>
</dbReference>
<dbReference type="PANTHER" id="PTHR42103">
    <property type="entry name" value="ALPHA/BETA-HYDROLASES SUPERFAMILY PROTEIN"/>
    <property type="match status" value="1"/>
</dbReference>
<feature type="domain" description="KANL3/Tex30 alpha/beta hydrolase-like" evidence="1">
    <location>
        <begin position="45"/>
        <end position="213"/>
    </location>
</feature>
<dbReference type="PANTHER" id="PTHR42103:SF2">
    <property type="entry name" value="AB HYDROLASE-1 DOMAIN-CONTAINING PROTEIN"/>
    <property type="match status" value="1"/>
</dbReference>
<proteinExistence type="predicted"/>
<dbReference type="Gene3D" id="3.40.50.1820">
    <property type="entry name" value="alpha/beta hydrolase"/>
    <property type="match status" value="1"/>
</dbReference>
<dbReference type="EMBL" id="CP042806">
    <property type="protein sequence ID" value="QEE29229.1"/>
    <property type="molecule type" value="Genomic_DNA"/>
</dbReference>
<evidence type="ECO:0000313" key="2">
    <source>
        <dbReference type="EMBL" id="QEE29229.1"/>
    </source>
</evidence>
<protein>
    <submittedName>
        <fullName evidence="2">Alpha/beta hydrolase</fullName>
    </submittedName>
</protein>
<dbReference type="GO" id="GO:0016787">
    <property type="term" value="F:hydrolase activity"/>
    <property type="evidence" value="ECO:0007669"/>
    <property type="project" value="UniProtKB-KW"/>
</dbReference>
<dbReference type="KEGG" id="talb:FTW19_15245"/>
<organism evidence="2 3">
    <name type="scientific">Terriglobus albidus</name>
    <dbReference type="NCBI Taxonomy" id="1592106"/>
    <lineage>
        <taxon>Bacteria</taxon>
        <taxon>Pseudomonadati</taxon>
        <taxon>Acidobacteriota</taxon>
        <taxon>Terriglobia</taxon>
        <taxon>Terriglobales</taxon>
        <taxon>Acidobacteriaceae</taxon>
        <taxon>Terriglobus</taxon>
    </lineage>
</organism>
<dbReference type="RefSeq" id="WP_147648423.1">
    <property type="nucleotide sequence ID" value="NZ_CP042806.1"/>
</dbReference>
<evidence type="ECO:0000313" key="3">
    <source>
        <dbReference type="Proteomes" id="UP000321820"/>
    </source>
</evidence>
<gene>
    <name evidence="2" type="ORF">FTW19_15245</name>
</gene>
<name>A0A5B9EBS3_9BACT</name>
<sequence length="228" mass="24848">MSFASKIEAVDDLRGPAGRLEAILNTGKEDAPYAALVTHPHPLGGGTMHNKVVYQAMKAFSHFGLPVLRFNFRGTGLSEGSHDQGIGEQDDVLQALQWLDMRFGRRILFAGFSFGSNVGMRVCCTDQRVPAMVALGLPIEAEGRRYHYDFLSACSKPRLFLSGDHDPYGPVAEVEQVVAQLPEPKRLVWIGGGDHFFAGTAGSPGSKLDQMRETMISWLAESVQGLTV</sequence>
<accession>A0A5B9EBS3</accession>